<sequence>MEEYFSLLCPLFAGIAQEDLAPMLRCLGGREKAVPKGSPVFLEGEPATHMGVVLTGTVQVVQQDYYGNRNVLSVLQPGDTFGEVFACAGLDALPVSVLAASDCRLLLLDCRRIMTLCPHTCGFHNRLVQNLLQLISRKNLEFTRKIRIMSQKTTREKLLAYLLSQAKAQGASQFTIPLDRQSLADYLGVERSAMSAEISKLKKAGVLDTKGSWFSLTEGST</sequence>
<dbReference type="InterPro" id="IPR018490">
    <property type="entry name" value="cNMP-bd_dom_sf"/>
</dbReference>
<dbReference type="SUPFAM" id="SSF46785">
    <property type="entry name" value="Winged helix' DNA-binding domain"/>
    <property type="match status" value="1"/>
</dbReference>
<dbReference type="InterPro" id="IPR050397">
    <property type="entry name" value="Env_Response_Regulators"/>
</dbReference>
<feature type="domain" description="Cyclic nucleotide-binding" evidence="4">
    <location>
        <begin position="11"/>
        <end position="134"/>
    </location>
</feature>
<evidence type="ECO:0000256" key="2">
    <source>
        <dbReference type="ARBA" id="ARBA00023125"/>
    </source>
</evidence>
<dbReference type="SMART" id="SM00100">
    <property type="entry name" value="cNMP"/>
    <property type="match status" value="1"/>
</dbReference>
<keyword evidence="2" id="KW-0238">DNA-binding</keyword>
<dbReference type="GO" id="GO:0003677">
    <property type="term" value="F:DNA binding"/>
    <property type="evidence" value="ECO:0007669"/>
    <property type="project" value="UniProtKB-KW"/>
</dbReference>
<dbReference type="PANTHER" id="PTHR24567">
    <property type="entry name" value="CRP FAMILY TRANSCRIPTIONAL REGULATORY PROTEIN"/>
    <property type="match status" value="1"/>
</dbReference>
<dbReference type="Proteomes" id="UP000886796">
    <property type="component" value="Unassembled WGS sequence"/>
</dbReference>
<keyword evidence="3" id="KW-0804">Transcription</keyword>
<dbReference type="InterPro" id="IPR036390">
    <property type="entry name" value="WH_DNA-bd_sf"/>
</dbReference>
<keyword evidence="1" id="KW-0805">Transcription regulation</keyword>
<dbReference type="GO" id="GO:0003700">
    <property type="term" value="F:DNA-binding transcription factor activity"/>
    <property type="evidence" value="ECO:0007669"/>
    <property type="project" value="TreeGrafter"/>
</dbReference>
<gene>
    <name evidence="6" type="ORF">IAB74_01820</name>
</gene>
<dbReference type="Pfam" id="PF00027">
    <property type="entry name" value="cNMP_binding"/>
    <property type="match status" value="1"/>
</dbReference>
<dbReference type="Gene3D" id="2.60.120.10">
    <property type="entry name" value="Jelly Rolls"/>
    <property type="match status" value="1"/>
</dbReference>
<evidence type="ECO:0000313" key="6">
    <source>
        <dbReference type="EMBL" id="HIQ67234.1"/>
    </source>
</evidence>
<dbReference type="EMBL" id="DVFK01000023">
    <property type="protein sequence ID" value="HIQ67234.1"/>
    <property type="molecule type" value="Genomic_DNA"/>
</dbReference>
<reference evidence="6" key="1">
    <citation type="submission" date="2020-10" db="EMBL/GenBank/DDBJ databases">
        <authorList>
            <person name="Gilroy R."/>
        </authorList>
    </citation>
    <scope>NUCLEOTIDE SEQUENCE</scope>
    <source>
        <strain evidence="6">13361</strain>
    </source>
</reference>
<dbReference type="SUPFAM" id="SSF51206">
    <property type="entry name" value="cAMP-binding domain-like"/>
    <property type="match status" value="1"/>
</dbReference>
<name>A0A9D1CMF2_9FIRM</name>
<dbReference type="InterPro" id="IPR012318">
    <property type="entry name" value="HTH_CRP"/>
</dbReference>
<dbReference type="InterPro" id="IPR000595">
    <property type="entry name" value="cNMP-bd_dom"/>
</dbReference>
<dbReference type="PROSITE" id="PS51063">
    <property type="entry name" value="HTH_CRP_2"/>
    <property type="match status" value="1"/>
</dbReference>
<evidence type="ECO:0000256" key="1">
    <source>
        <dbReference type="ARBA" id="ARBA00023015"/>
    </source>
</evidence>
<proteinExistence type="predicted"/>
<feature type="domain" description="HTH crp-type" evidence="5">
    <location>
        <begin position="152"/>
        <end position="220"/>
    </location>
</feature>
<dbReference type="GO" id="GO:0005829">
    <property type="term" value="C:cytosol"/>
    <property type="evidence" value="ECO:0007669"/>
    <property type="project" value="TreeGrafter"/>
</dbReference>
<organism evidence="6 7">
    <name type="scientific">Candidatus Faecousia excrementigallinarum</name>
    <dbReference type="NCBI Taxonomy" id="2840806"/>
    <lineage>
        <taxon>Bacteria</taxon>
        <taxon>Bacillati</taxon>
        <taxon>Bacillota</taxon>
        <taxon>Clostridia</taxon>
        <taxon>Eubacteriales</taxon>
        <taxon>Oscillospiraceae</taxon>
        <taxon>Faecousia</taxon>
    </lineage>
</organism>
<protein>
    <submittedName>
        <fullName evidence="6">Crp/Fnr family transcriptional regulator</fullName>
    </submittedName>
</protein>
<dbReference type="PANTHER" id="PTHR24567:SF58">
    <property type="entry name" value="CYCLIC AMP-BINDING REGULATORY PROTEIN"/>
    <property type="match status" value="1"/>
</dbReference>
<dbReference type="InterPro" id="IPR014710">
    <property type="entry name" value="RmlC-like_jellyroll"/>
</dbReference>
<evidence type="ECO:0000259" key="4">
    <source>
        <dbReference type="PROSITE" id="PS50042"/>
    </source>
</evidence>
<accession>A0A9D1CMF2</accession>
<evidence type="ECO:0000259" key="5">
    <source>
        <dbReference type="PROSITE" id="PS51063"/>
    </source>
</evidence>
<evidence type="ECO:0000313" key="7">
    <source>
        <dbReference type="Proteomes" id="UP000886796"/>
    </source>
</evidence>
<dbReference type="PROSITE" id="PS50042">
    <property type="entry name" value="CNMP_BINDING_3"/>
    <property type="match status" value="1"/>
</dbReference>
<dbReference type="CDD" id="cd00038">
    <property type="entry name" value="CAP_ED"/>
    <property type="match status" value="1"/>
</dbReference>
<evidence type="ECO:0000256" key="3">
    <source>
        <dbReference type="ARBA" id="ARBA00023163"/>
    </source>
</evidence>
<reference evidence="6" key="2">
    <citation type="journal article" date="2021" name="PeerJ">
        <title>Extensive microbial diversity within the chicken gut microbiome revealed by metagenomics and culture.</title>
        <authorList>
            <person name="Gilroy R."/>
            <person name="Ravi A."/>
            <person name="Getino M."/>
            <person name="Pursley I."/>
            <person name="Horton D.L."/>
            <person name="Alikhan N.F."/>
            <person name="Baker D."/>
            <person name="Gharbi K."/>
            <person name="Hall N."/>
            <person name="Watson M."/>
            <person name="Adriaenssens E.M."/>
            <person name="Foster-Nyarko E."/>
            <person name="Jarju S."/>
            <person name="Secka A."/>
            <person name="Antonio M."/>
            <person name="Oren A."/>
            <person name="Chaudhuri R.R."/>
            <person name="La Ragione R."/>
            <person name="Hildebrand F."/>
            <person name="Pallen M.J."/>
        </authorList>
    </citation>
    <scope>NUCLEOTIDE SEQUENCE</scope>
    <source>
        <strain evidence="6">13361</strain>
    </source>
</reference>
<comment type="caution">
    <text evidence="6">The sequence shown here is derived from an EMBL/GenBank/DDBJ whole genome shotgun (WGS) entry which is preliminary data.</text>
</comment>
<dbReference type="AlphaFoldDB" id="A0A9D1CMF2"/>
<dbReference type="Pfam" id="PF13545">
    <property type="entry name" value="HTH_Crp_2"/>
    <property type="match status" value="1"/>
</dbReference>